<dbReference type="OrthoDB" id="127293at2"/>
<keyword evidence="1" id="KW-1133">Transmembrane helix</keyword>
<dbReference type="AlphaFoldDB" id="A0A1W1HL47"/>
<dbReference type="EMBL" id="FWEV01000334">
    <property type="protein sequence ID" value="SLM33092.1"/>
    <property type="molecule type" value="Genomic_DNA"/>
</dbReference>
<dbReference type="STRING" id="1246637.MTBBW1_880006"/>
<proteinExistence type="predicted"/>
<gene>
    <name evidence="2" type="ORF">MTBBW1_880006</name>
</gene>
<reference evidence="2 3" key="1">
    <citation type="submission" date="2017-03" db="EMBL/GenBank/DDBJ databases">
        <authorList>
            <person name="Afonso C.L."/>
            <person name="Miller P.J."/>
            <person name="Scott M.A."/>
            <person name="Spackman E."/>
            <person name="Goraichik I."/>
            <person name="Dimitrov K.M."/>
            <person name="Suarez D.L."/>
            <person name="Swayne D.E."/>
        </authorList>
    </citation>
    <scope>NUCLEOTIDE SEQUENCE [LARGE SCALE GENOMIC DNA]</scope>
    <source>
        <strain evidence="2">PRJEB14757</strain>
    </source>
</reference>
<organism evidence="2 3">
    <name type="scientific">Desulfamplus magnetovallimortis</name>
    <dbReference type="NCBI Taxonomy" id="1246637"/>
    <lineage>
        <taxon>Bacteria</taxon>
        <taxon>Pseudomonadati</taxon>
        <taxon>Thermodesulfobacteriota</taxon>
        <taxon>Desulfobacteria</taxon>
        <taxon>Desulfobacterales</taxon>
        <taxon>Desulfobacteraceae</taxon>
        <taxon>Desulfamplus</taxon>
    </lineage>
</organism>
<dbReference type="Proteomes" id="UP000191931">
    <property type="component" value="Unassembled WGS sequence"/>
</dbReference>
<accession>A0A1W1HL47</accession>
<evidence type="ECO:0000313" key="2">
    <source>
        <dbReference type="EMBL" id="SLM33092.1"/>
    </source>
</evidence>
<keyword evidence="1" id="KW-0812">Transmembrane</keyword>
<keyword evidence="1" id="KW-0472">Membrane</keyword>
<keyword evidence="3" id="KW-1185">Reference proteome</keyword>
<evidence type="ECO:0000313" key="3">
    <source>
        <dbReference type="Proteomes" id="UP000191931"/>
    </source>
</evidence>
<sequence length="162" mass="18728">MRMLYLFKSNSQKAVMISLMLCIGIFLLYSKTITFDFVDYDDRTVLLAHPNLYNEESFTSSLKEILYNYFPREEPLILRDITWAINSYLFGFKNPMGYHLGNVIINSFNVALLFLVLFLNTNSLRLALLVSITYGVLPGNVEPVCWVKGRKDLLVSFLCYLP</sequence>
<dbReference type="RefSeq" id="WP_080803258.1">
    <property type="nucleotide sequence ID" value="NZ_LT828544.1"/>
</dbReference>
<evidence type="ECO:0000256" key="1">
    <source>
        <dbReference type="SAM" id="Phobius"/>
    </source>
</evidence>
<protein>
    <submittedName>
        <fullName evidence="2">Uncharacterized protein</fullName>
    </submittedName>
</protein>
<name>A0A1W1HL47_9BACT</name>
<feature type="transmembrane region" description="Helical" evidence="1">
    <location>
        <begin position="96"/>
        <end position="119"/>
    </location>
</feature>
<feature type="transmembrane region" description="Helical" evidence="1">
    <location>
        <begin position="12"/>
        <end position="30"/>
    </location>
</feature>